<dbReference type="EMBL" id="BAAAUV010000031">
    <property type="protein sequence ID" value="GAA3236663.1"/>
    <property type="molecule type" value="Genomic_DNA"/>
</dbReference>
<dbReference type="RefSeq" id="WP_344837404.1">
    <property type="nucleotide sequence ID" value="NZ_BAAAUV010000031.1"/>
</dbReference>
<keyword evidence="2" id="KW-1133">Transmembrane helix</keyword>
<protein>
    <recommendedName>
        <fullName evidence="5">Ig-like domain-containing protein</fullName>
    </recommendedName>
</protein>
<evidence type="ECO:0000256" key="2">
    <source>
        <dbReference type="SAM" id="Phobius"/>
    </source>
</evidence>
<gene>
    <name evidence="3" type="ORF">GCM10010468_70990</name>
</gene>
<accession>A0ABP6QP61</accession>
<evidence type="ECO:0000313" key="4">
    <source>
        <dbReference type="Proteomes" id="UP001501237"/>
    </source>
</evidence>
<keyword evidence="4" id="KW-1185">Reference proteome</keyword>
<keyword evidence="2" id="KW-0812">Transmembrane</keyword>
<sequence>MTSPEDRTHRDPGPGETHLDAGETFRDVPADATRHEPRAASYGNAAFPPPEAADEEIRLRFGAGPAAPKVWQPTPRPRRRRSRVMPFVSIAVSAAIIGGVAWYLLGTRGDLAVSAVRVQAPAGVLRCDGKTSSRKIRVVATVTLNGRPGLLTYRWTQSDSRPQEPVQVRIARGEKSRDLPLDWTVSGAGRAERTATFEVLSPGTLRSHATFRYSCS</sequence>
<feature type="transmembrane region" description="Helical" evidence="2">
    <location>
        <begin position="84"/>
        <end position="105"/>
    </location>
</feature>
<organism evidence="3 4">
    <name type="scientific">Actinocorallia longicatena</name>
    <dbReference type="NCBI Taxonomy" id="111803"/>
    <lineage>
        <taxon>Bacteria</taxon>
        <taxon>Bacillati</taxon>
        <taxon>Actinomycetota</taxon>
        <taxon>Actinomycetes</taxon>
        <taxon>Streptosporangiales</taxon>
        <taxon>Thermomonosporaceae</taxon>
        <taxon>Actinocorallia</taxon>
    </lineage>
</organism>
<feature type="compositionally biased region" description="Basic and acidic residues" evidence="1">
    <location>
        <begin position="1"/>
        <end position="38"/>
    </location>
</feature>
<feature type="region of interest" description="Disordered" evidence="1">
    <location>
        <begin position="1"/>
        <end position="50"/>
    </location>
</feature>
<evidence type="ECO:0000313" key="3">
    <source>
        <dbReference type="EMBL" id="GAA3236663.1"/>
    </source>
</evidence>
<proteinExistence type="predicted"/>
<name>A0ABP6QP61_9ACTN</name>
<reference evidence="4" key="1">
    <citation type="journal article" date="2019" name="Int. J. Syst. Evol. Microbiol.">
        <title>The Global Catalogue of Microorganisms (GCM) 10K type strain sequencing project: providing services to taxonomists for standard genome sequencing and annotation.</title>
        <authorList>
            <consortium name="The Broad Institute Genomics Platform"/>
            <consortium name="The Broad Institute Genome Sequencing Center for Infectious Disease"/>
            <person name="Wu L."/>
            <person name="Ma J."/>
        </authorList>
    </citation>
    <scope>NUCLEOTIDE SEQUENCE [LARGE SCALE GENOMIC DNA]</scope>
    <source>
        <strain evidence="4">JCM 9377</strain>
    </source>
</reference>
<dbReference type="Proteomes" id="UP001501237">
    <property type="component" value="Unassembled WGS sequence"/>
</dbReference>
<evidence type="ECO:0008006" key="5">
    <source>
        <dbReference type="Google" id="ProtNLM"/>
    </source>
</evidence>
<keyword evidence="2" id="KW-0472">Membrane</keyword>
<comment type="caution">
    <text evidence="3">The sequence shown here is derived from an EMBL/GenBank/DDBJ whole genome shotgun (WGS) entry which is preliminary data.</text>
</comment>
<evidence type="ECO:0000256" key="1">
    <source>
        <dbReference type="SAM" id="MobiDB-lite"/>
    </source>
</evidence>